<evidence type="ECO:0000313" key="1">
    <source>
        <dbReference type="EMBL" id="WOC52563.1"/>
    </source>
</evidence>
<dbReference type="EMBL" id="CP136426">
    <property type="protein sequence ID" value="WOC52563.1"/>
    <property type="molecule type" value="Genomic_DNA"/>
</dbReference>
<accession>A0AAU0F2Y2</accession>
<protein>
    <recommendedName>
        <fullName evidence="3">Bacterial surface antigen (D15) domain-containing protein</fullName>
    </recommendedName>
</protein>
<organism evidence="1 2">
    <name type="scientific">Bergeyella porcorum</name>
    <dbReference type="NCBI Taxonomy" id="1735111"/>
    <lineage>
        <taxon>Bacteria</taxon>
        <taxon>Pseudomonadati</taxon>
        <taxon>Bacteroidota</taxon>
        <taxon>Flavobacteriia</taxon>
        <taxon>Flavobacteriales</taxon>
        <taxon>Weeksellaceae</taxon>
        <taxon>Bergeyella</taxon>
    </lineage>
</organism>
<sequence>MAFRIAFLFLFVSVWFTAQKREYILIDSQNQERFVRKDSASAVKFLDSLALHHYFFTKLIKVEQTEHSTEIYFDKGHNYNQGWIKLSETIAKDLKVKSEFYTKNMDSLKQAINAHYHRKGFVFNRVNSKYLGMKQAAPIVEISLQANAQRKIDSFVFRGYERLPSRFIRNLEKDFKGKIYDEKSLTSIQSQLKNHSFITLENPPQTLFTKDSTLIYLFIQKRKSNTFDGVLGFGNNNSEKISLNGSLNLQLKNIFNGFESVQLFWQRNPDHGQTFDLQTDVPYLFKSNVGFRMTMNIYRQDSTFANVKLLPSLYYQLSSQQKIGVKGNVEIAAVLAKQYSNAREFNRKGLGLWYEYQQPTEIELFRYRTLIRTETDWLKTDYPENNTQDNMFRYFIFAERNFHLRGNHYINTKVESASLITQLNLLDNEIFRIGGWNSLRGFNENSILGNFYAYGGAEYRYLINNQAFFDFFAQTAMVQNKNLNSNTRFYSLGLGFNFFLPIGLMSFQISNGNQWNMPFNFRNTKIHWGIITRF</sequence>
<dbReference type="Gene3D" id="2.40.160.50">
    <property type="entry name" value="membrane protein fhac: a member of the omp85/tpsb transporter family"/>
    <property type="match status" value="1"/>
</dbReference>
<gene>
    <name evidence="1" type="ORF">BPO_1916</name>
</gene>
<name>A0AAU0F2Y2_9FLAO</name>
<dbReference type="RefSeq" id="WP_327983939.1">
    <property type="nucleotide sequence ID" value="NZ_CP136426.1"/>
</dbReference>
<dbReference type="AlphaFoldDB" id="A0AAU0F2Y2"/>
<reference evidence="1" key="1">
    <citation type="submission" date="2023-10" db="EMBL/GenBank/DDBJ databases">
        <title>Characterization and whole genome sequencing of a novel strain of Bergeyella porcorum QD2021 isolated from pig.</title>
        <authorList>
            <person name="Liu G."/>
            <person name="Chen C."/>
            <person name="Han X."/>
        </authorList>
    </citation>
    <scope>NUCLEOTIDE SEQUENCE</scope>
    <source>
        <strain evidence="1">QD2021</strain>
    </source>
</reference>
<dbReference type="Proteomes" id="UP001432059">
    <property type="component" value="Chromosome"/>
</dbReference>
<evidence type="ECO:0008006" key="3">
    <source>
        <dbReference type="Google" id="ProtNLM"/>
    </source>
</evidence>
<keyword evidence="2" id="KW-1185">Reference proteome</keyword>
<evidence type="ECO:0000313" key="2">
    <source>
        <dbReference type="Proteomes" id="UP001432059"/>
    </source>
</evidence>
<proteinExistence type="predicted"/>
<dbReference type="KEGG" id="bpor:BPO_1916"/>